<protein>
    <submittedName>
        <fullName evidence="2">Uncharacterized protein</fullName>
    </submittedName>
</protein>
<evidence type="ECO:0000313" key="2">
    <source>
        <dbReference type="EMBL" id="MED6124062.1"/>
    </source>
</evidence>
<feature type="region of interest" description="Disordered" evidence="1">
    <location>
        <begin position="21"/>
        <end position="45"/>
    </location>
</feature>
<dbReference type="Proteomes" id="UP001341840">
    <property type="component" value="Unassembled WGS sequence"/>
</dbReference>
<organism evidence="2 3">
    <name type="scientific">Stylosanthes scabra</name>
    <dbReference type="NCBI Taxonomy" id="79078"/>
    <lineage>
        <taxon>Eukaryota</taxon>
        <taxon>Viridiplantae</taxon>
        <taxon>Streptophyta</taxon>
        <taxon>Embryophyta</taxon>
        <taxon>Tracheophyta</taxon>
        <taxon>Spermatophyta</taxon>
        <taxon>Magnoliopsida</taxon>
        <taxon>eudicotyledons</taxon>
        <taxon>Gunneridae</taxon>
        <taxon>Pentapetalae</taxon>
        <taxon>rosids</taxon>
        <taxon>fabids</taxon>
        <taxon>Fabales</taxon>
        <taxon>Fabaceae</taxon>
        <taxon>Papilionoideae</taxon>
        <taxon>50 kb inversion clade</taxon>
        <taxon>dalbergioids sensu lato</taxon>
        <taxon>Dalbergieae</taxon>
        <taxon>Pterocarpus clade</taxon>
        <taxon>Stylosanthes</taxon>
    </lineage>
</organism>
<accession>A0ABU6RJ74</accession>
<reference evidence="2 3" key="1">
    <citation type="journal article" date="2023" name="Plants (Basel)">
        <title>Bridging the Gap: Combining Genomics and Transcriptomics Approaches to Understand Stylosanthes scabra, an Orphan Legume from the Brazilian Caatinga.</title>
        <authorList>
            <person name="Ferreira-Neto J.R.C."/>
            <person name="da Silva M.D."/>
            <person name="Binneck E."/>
            <person name="de Melo N.F."/>
            <person name="da Silva R.H."/>
            <person name="de Melo A.L.T.M."/>
            <person name="Pandolfi V."/>
            <person name="Bustamante F.O."/>
            <person name="Brasileiro-Vidal A.C."/>
            <person name="Benko-Iseppon A.M."/>
        </authorList>
    </citation>
    <scope>NUCLEOTIDE SEQUENCE [LARGE SCALE GENOMIC DNA]</scope>
    <source>
        <tissue evidence="2">Leaves</tissue>
    </source>
</reference>
<dbReference type="EMBL" id="JASCZI010030641">
    <property type="protein sequence ID" value="MED6124062.1"/>
    <property type="molecule type" value="Genomic_DNA"/>
</dbReference>
<gene>
    <name evidence="2" type="ORF">PIB30_055475</name>
</gene>
<sequence length="112" mass="13174">MRRSYLLDKLQIEEETTRRQRWQGGRRCPKTREKEDAISDRGGDSQSRCFYCWSAAACDSTRCYRRTEEEIGREERALRERRRKGWRSYKKANAGAEAIAAVLAVELEGCRH</sequence>
<feature type="compositionally biased region" description="Basic and acidic residues" evidence="1">
    <location>
        <begin position="30"/>
        <end position="43"/>
    </location>
</feature>
<evidence type="ECO:0000313" key="3">
    <source>
        <dbReference type="Proteomes" id="UP001341840"/>
    </source>
</evidence>
<evidence type="ECO:0000256" key="1">
    <source>
        <dbReference type="SAM" id="MobiDB-lite"/>
    </source>
</evidence>
<proteinExistence type="predicted"/>
<comment type="caution">
    <text evidence="2">The sequence shown here is derived from an EMBL/GenBank/DDBJ whole genome shotgun (WGS) entry which is preliminary data.</text>
</comment>
<name>A0ABU6RJ74_9FABA</name>
<keyword evidence="3" id="KW-1185">Reference proteome</keyword>